<name>A0A451FLE9_9STRA</name>
<reference evidence="3" key="1">
    <citation type="journal article" date="2019" name="Genome Biol. Evol.">
        <title>Plastid Genomes and Proteins Illuminate the Evolution of Eustigmatophyte Algae and Their Bacterial Endosymbionts.</title>
        <authorList>
            <person name="Sevcikova T."/>
            <person name="Yurchenko T."/>
            <person name="Fawley K.P."/>
            <person name="Amaral R."/>
            <person name="Strnad H."/>
            <person name="Santos L.M."/>
            <person name="Fawley M.W."/>
            <person name="Elias M."/>
        </authorList>
    </citation>
    <scope>NUCLEOTIDE SEQUENCE</scope>
    <source>
        <strain evidence="3">Mont 10/10-1w</strain>
    </source>
</reference>
<dbReference type="InterPro" id="IPR009081">
    <property type="entry name" value="PP-bd_ACP"/>
</dbReference>
<evidence type="ECO:0000313" key="3">
    <source>
        <dbReference type="EMBL" id="QAA11189.1"/>
    </source>
</evidence>
<proteinExistence type="predicted"/>
<dbReference type="Gene3D" id="1.10.1200.10">
    <property type="entry name" value="ACP-like"/>
    <property type="match status" value="1"/>
</dbReference>
<feature type="domain" description="Carrier" evidence="2">
    <location>
        <begin position="39"/>
        <end position="124"/>
    </location>
</feature>
<dbReference type="SUPFAM" id="SSF47336">
    <property type="entry name" value="ACP-like"/>
    <property type="match status" value="1"/>
</dbReference>
<evidence type="ECO:0000259" key="2">
    <source>
        <dbReference type="PROSITE" id="PS50075"/>
    </source>
</evidence>
<feature type="chain" id="PRO_5019207205" evidence="1">
    <location>
        <begin position="20"/>
        <end position="125"/>
    </location>
</feature>
<feature type="signal peptide" evidence="1">
    <location>
        <begin position="1"/>
        <end position="19"/>
    </location>
</feature>
<organism evidence="3">
    <name type="scientific">Eustigmatophyceae sp. Mont 10/10-1w</name>
    <dbReference type="NCBI Taxonomy" id="2506145"/>
    <lineage>
        <taxon>Eukaryota</taxon>
        <taxon>Sar</taxon>
        <taxon>Stramenopiles</taxon>
        <taxon>Ochrophyta</taxon>
        <taxon>Eustigmatophyceae</taxon>
    </lineage>
</organism>
<sequence length="125" mass="13640">MARLFAFLTVLAWAGSSMAFMPAPTCRGMATRANMRPLTVMLGVSDDVRSIILKNSGDDPKVAEYLGSHGDDAAEFTELGFDSLDMVEFSMALQSQFGLADLAEEDLAKFKTVKDVVDHIESEKK</sequence>
<dbReference type="PROSITE" id="PS50075">
    <property type="entry name" value="CARRIER"/>
    <property type="match status" value="1"/>
</dbReference>
<evidence type="ECO:0000256" key="1">
    <source>
        <dbReference type="SAM" id="SignalP"/>
    </source>
</evidence>
<protein>
    <submittedName>
        <fullName evidence="3">Plastid acyl carrier protein</fullName>
    </submittedName>
</protein>
<keyword evidence="1" id="KW-0732">Signal</keyword>
<dbReference type="Pfam" id="PF00550">
    <property type="entry name" value="PP-binding"/>
    <property type="match status" value="1"/>
</dbReference>
<accession>A0A451FLE9</accession>
<dbReference type="InterPro" id="IPR036736">
    <property type="entry name" value="ACP-like_sf"/>
</dbReference>
<dbReference type="AlphaFoldDB" id="A0A451FLE9"/>
<dbReference type="EMBL" id="MK281417">
    <property type="protein sequence ID" value="QAA11189.1"/>
    <property type="molecule type" value="Genomic_DNA"/>
</dbReference>